<evidence type="ECO:0000256" key="1">
    <source>
        <dbReference type="SAM" id="MobiDB-lite"/>
    </source>
</evidence>
<feature type="region of interest" description="Disordered" evidence="1">
    <location>
        <begin position="74"/>
        <end position="109"/>
    </location>
</feature>
<evidence type="ECO:0000313" key="3">
    <source>
        <dbReference type="Proteomes" id="UP000023152"/>
    </source>
</evidence>
<protein>
    <submittedName>
        <fullName evidence="2">Uncharacterized protein</fullName>
    </submittedName>
</protein>
<comment type="caution">
    <text evidence="2">The sequence shown here is derived from an EMBL/GenBank/DDBJ whole genome shotgun (WGS) entry which is preliminary data.</text>
</comment>
<feature type="compositionally biased region" description="Basic and acidic residues" evidence="1">
    <location>
        <begin position="81"/>
        <end position="94"/>
    </location>
</feature>
<accession>X6M824</accession>
<feature type="compositionally biased region" description="Polar residues" evidence="1">
    <location>
        <begin position="95"/>
        <end position="109"/>
    </location>
</feature>
<feature type="compositionally biased region" description="Basic and acidic residues" evidence="1">
    <location>
        <begin position="142"/>
        <end position="158"/>
    </location>
</feature>
<proteinExistence type="predicted"/>
<reference evidence="2 3" key="1">
    <citation type="journal article" date="2013" name="Curr. Biol.">
        <title>The Genome of the Foraminiferan Reticulomyxa filosa.</title>
        <authorList>
            <person name="Glockner G."/>
            <person name="Hulsmann N."/>
            <person name="Schleicher M."/>
            <person name="Noegel A.A."/>
            <person name="Eichinger L."/>
            <person name="Gallinger C."/>
            <person name="Pawlowski J."/>
            <person name="Sierra R."/>
            <person name="Euteneuer U."/>
            <person name="Pillet L."/>
            <person name="Moustafa A."/>
            <person name="Platzer M."/>
            <person name="Groth M."/>
            <person name="Szafranski K."/>
            <person name="Schliwa M."/>
        </authorList>
    </citation>
    <scope>NUCLEOTIDE SEQUENCE [LARGE SCALE GENOMIC DNA]</scope>
</reference>
<keyword evidence="3" id="KW-1185">Reference proteome</keyword>
<feature type="region of interest" description="Disordered" evidence="1">
    <location>
        <begin position="121"/>
        <end position="158"/>
    </location>
</feature>
<dbReference type="AlphaFoldDB" id="X6M824"/>
<name>X6M824_RETFI</name>
<sequence>MDPFQSYLENPMFIDGQTLDGSLQHLQHLSRITQLQLRFHQSMVEQLVRQLEHYATLQEELQTQFLHPSYYGTNTQQEQYPFREEKYEETRGTETNEIMSTGRSHQTESTINNRLKTFAYLEQPNDRQTNHPLQQNTAAPLDVEKDKINSSANEKQET</sequence>
<gene>
    <name evidence="2" type="ORF">RFI_27245</name>
</gene>
<evidence type="ECO:0000313" key="2">
    <source>
        <dbReference type="EMBL" id="ETO10133.1"/>
    </source>
</evidence>
<organism evidence="2 3">
    <name type="scientific">Reticulomyxa filosa</name>
    <dbReference type="NCBI Taxonomy" id="46433"/>
    <lineage>
        <taxon>Eukaryota</taxon>
        <taxon>Sar</taxon>
        <taxon>Rhizaria</taxon>
        <taxon>Retaria</taxon>
        <taxon>Foraminifera</taxon>
        <taxon>Monothalamids</taxon>
        <taxon>Reticulomyxidae</taxon>
        <taxon>Reticulomyxa</taxon>
    </lineage>
</organism>
<dbReference type="Proteomes" id="UP000023152">
    <property type="component" value="Unassembled WGS sequence"/>
</dbReference>
<dbReference type="EMBL" id="ASPP01023637">
    <property type="protein sequence ID" value="ETO10133.1"/>
    <property type="molecule type" value="Genomic_DNA"/>
</dbReference>